<accession>A0AC35TGE6</accession>
<evidence type="ECO:0000313" key="2">
    <source>
        <dbReference type="WBParaSite" id="RSKR_0000027850.1"/>
    </source>
</evidence>
<evidence type="ECO:0000313" key="1">
    <source>
        <dbReference type="Proteomes" id="UP000095286"/>
    </source>
</evidence>
<sequence>MYSNSKTNSKAFLPDEMLVKLLSSVHYEDRHAIDLTCKKFRDIAANNESKMKHIVYSCFNITLFHDDTTNRIGEVVLTDEFDQSKHLRIYPNSKVELFFKLKRVRLSEDGNILITFSSHSQILIDLKDLIENLHQPKKIYFRYQNGSSHYPHYNLLCNSWTEKLKTICLYSSEESSFRFFATDTSIKLHDQINLDFLTYSDEDNYDIAMWDTYLSNNKFSSIRHIAAKRLGSIKLRTFGGMLRMIDVDQLNERISSQGFIVTKTISKYHTNCIYSNGIERMESGHLLLEHVELEFLVNTY</sequence>
<dbReference type="Proteomes" id="UP000095286">
    <property type="component" value="Unplaced"/>
</dbReference>
<proteinExistence type="predicted"/>
<name>A0AC35TGE6_9BILA</name>
<organism evidence="1 2">
    <name type="scientific">Rhabditophanes sp. KR3021</name>
    <dbReference type="NCBI Taxonomy" id="114890"/>
    <lineage>
        <taxon>Eukaryota</taxon>
        <taxon>Metazoa</taxon>
        <taxon>Ecdysozoa</taxon>
        <taxon>Nematoda</taxon>
        <taxon>Chromadorea</taxon>
        <taxon>Rhabditida</taxon>
        <taxon>Tylenchina</taxon>
        <taxon>Panagrolaimomorpha</taxon>
        <taxon>Strongyloidoidea</taxon>
        <taxon>Alloionematidae</taxon>
        <taxon>Rhabditophanes</taxon>
    </lineage>
</organism>
<dbReference type="WBParaSite" id="RSKR_0000027850.1">
    <property type="protein sequence ID" value="RSKR_0000027850.1"/>
    <property type="gene ID" value="RSKR_0000027850"/>
</dbReference>
<reference evidence="2" key="1">
    <citation type="submission" date="2016-11" db="UniProtKB">
        <authorList>
            <consortium name="WormBaseParasite"/>
        </authorList>
    </citation>
    <scope>IDENTIFICATION</scope>
    <source>
        <strain evidence="2">KR3021</strain>
    </source>
</reference>
<protein>
    <submittedName>
        <fullName evidence="2">F-box domain-containing protein</fullName>
    </submittedName>
</protein>